<feature type="transmembrane region" description="Helical" evidence="7">
    <location>
        <begin position="13"/>
        <end position="37"/>
    </location>
</feature>
<dbReference type="Pfam" id="PF02417">
    <property type="entry name" value="Chromate_transp"/>
    <property type="match status" value="2"/>
</dbReference>
<feature type="transmembrane region" description="Helical" evidence="7">
    <location>
        <begin position="232"/>
        <end position="250"/>
    </location>
</feature>
<feature type="transmembrane region" description="Helical" evidence="7">
    <location>
        <begin position="117"/>
        <end position="136"/>
    </location>
</feature>
<organism evidence="8 9">
    <name type="scientific">Clydaea vesicula</name>
    <dbReference type="NCBI Taxonomy" id="447962"/>
    <lineage>
        <taxon>Eukaryota</taxon>
        <taxon>Fungi</taxon>
        <taxon>Fungi incertae sedis</taxon>
        <taxon>Chytridiomycota</taxon>
        <taxon>Chytridiomycota incertae sedis</taxon>
        <taxon>Chytridiomycetes</taxon>
        <taxon>Lobulomycetales</taxon>
        <taxon>Lobulomycetaceae</taxon>
        <taxon>Clydaea</taxon>
    </lineage>
</organism>
<evidence type="ECO:0000256" key="4">
    <source>
        <dbReference type="ARBA" id="ARBA00022692"/>
    </source>
</evidence>
<evidence type="ECO:0000256" key="7">
    <source>
        <dbReference type="SAM" id="Phobius"/>
    </source>
</evidence>
<evidence type="ECO:0000313" key="9">
    <source>
        <dbReference type="Proteomes" id="UP001211065"/>
    </source>
</evidence>
<evidence type="ECO:0000256" key="1">
    <source>
        <dbReference type="ARBA" id="ARBA00004651"/>
    </source>
</evidence>
<feature type="transmembrane region" description="Helical" evidence="7">
    <location>
        <begin position="84"/>
        <end position="105"/>
    </location>
</feature>
<sequence length="450" mass="48861">MSEDSKFIKITKAYVPLGFITFGGPAAHVALLMVNFVEKQKWLTERTFAELFAISQSLPGPSSTQLAYAIALVEGGPLLAVYSFFLWSIPMFIVMTASGIGIQAIPSSTLPQWAYHLQNGLTSAAIGLVALAAYKLSSKLINSKLEHLLLLIAASCTICIPNQPWLLPALMIFGGTVCVFAEFVEKKYLKKSKLEEELVNVEDQNGSSNSLSMENLEVDSAPDVYINYTAKASLMIFIAWITLLLLSIYLRTLQIRLLNVLGTFFFTGSIIFGGGPVVIPLLSQFIVANGWLSEAEFLIGLAIINSLPGPMFNFAAFCGALSVRDSIPMSILSAFFAYLGVFSPGLMLQSALIPIWSKYRQLDTFKLFFKGVNASATGLIYAAVYFLCQKALVGLIENGIVNTYAVSINGHPFFIVISSTSFVLSGFMNIPTPIVILLGGLVGFLSYFAS</sequence>
<keyword evidence="4 7" id="KW-0812">Transmembrane</keyword>
<keyword evidence="6 7" id="KW-0472">Membrane</keyword>
<keyword evidence="5 7" id="KW-1133">Transmembrane helix</keyword>
<proteinExistence type="inferred from homology"/>
<dbReference type="AlphaFoldDB" id="A0AAD5U6K0"/>
<evidence type="ECO:0000256" key="6">
    <source>
        <dbReference type="ARBA" id="ARBA00023136"/>
    </source>
</evidence>
<comment type="subcellular location">
    <subcellularLocation>
        <location evidence="1">Cell membrane</location>
        <topology evidence="1">Multi-pass membrane protein</topology>
    </subcellularLocation>
</comment>
<keyword evidence="9" id="KW-1185">Reference proteome</keyword>
<keyword evidence="3" id="KW-1003">Cell membrane</keyword>
<accession>A0AAD5U6K0</accession>
<feature type="transmembrane region" description="Helical" evidence="7">
    <location>
        <begin position="299"/>
        <end position="323"/>
    </location>
</feature>
<dbReference type="PIRSF" id="PIRSF004810">
    <property type="entry name" value="ChrA"/>
    <property type="match status" value="1"/>
</dbReference>
<dbReference type="InterPro" id="IPR003370">
    <property type="entry name" value="Chromate_transpt"/>
</dbReference>
<evidence type="ECO:0000256" key="3">
    <source>
        <dbReference type="ARBA" id="ARBA00022475"/>
    </source>
</evidence>
<dbReference type="Proteomes" id="UP001211065">
    <property type="component" value="Unassembled WGS sequence"/>
</dbReference>
<gene>
    <name evidence="8" type="ORF">HK099_005151</name>
</gene>
<dbReference type="InterPro" id="IPR014047">
    <property type="entry name" value="Chr_Tranpt_l_chain"/>
</dbReference>
<comment type="caution">
    <text evidence="8">The sequence shown here is derived from an EMBL/GenBank/DDBJ whole genome shotgun (WGS) entry which is preliminary data.</text>
</comment>
<feature type="transmembrane region" description="Helical" evidence="7">
    <location>
        <begin position="368"/>
        <end position="388"/>
    </location>
</feature>
<dbReference type="GO" id="GO:0005886">
    <property type="term" value="C:plasma membrane"/>
    <property type="evidence" value="ECO:0007669"/>
    <property type="project" value="UniProtKB-SubCell"/>
</dbReference>
<feature type="transmembrane region" description="Helical" evidence="7">
    <location>
        <begin position="430"/>
        <end position="449"/>
    </location>
</feature>
<evidence type="ECO:0000313" key="8">
    <source>
        <dbReference type="EMBL" id="KAJ3226320.1"/>
    </source>
</evidence>
<dbReference type="EMBL" id="JADGJW010000039">
    <property type="protein sequence ID" value="KAJ3226320.1"/>
    <property type="molecule type" value="Genomic_DNA"/>
</dbReference>
<reference evidence="8" key="1">
    <citation type="submission" date="2020-05" db="EMBL/GenBank/DDBJ databases">
        <title>Phylogenomic resolution of chytrid fungi.</title>
        <authorList>
            <person name="Stajich J.E."/>
            <person name="Amses K."/>
            <person name="Simmons R."/>
            <person name="Seto K."/>
            <person name="Myers J."/>
            <person name="Bonds A."/>
            <person name="Quandt C.A."/>
            <person name="Barry K."/>
            <person name="Liu P."/>
            <person name="Grigoriev I."/>
            <person name="Longcore J.E."/>
            <person name="James T.Y."/>
        </authorList>
    </citation>
    <scope>NUCLEOTIDE SEQUENCE</scope>
    <source>
        <strain evidence="8">JEL0476</strain>
    </source>
</reference>
<feature type="transmembrane region" description="Helical" evidence="7">
    <location>
        <begin position="400"/>
        <end position="424"/>
    </location>
</feature>
<name>A0AAD5U6K0_9FUNG</name>
<feature type="transmembrane region" description="Helical" evidence="7">
    <location>
        <begin position="257"/>
        <end position="279"/>
    </location>
</feature>
<evidence type="ECO:0008006" key="10">
    <source>
        <dbReference type="Google" id="ProtNLM"/>
    </source>
</evidence>
<comment type="similarity">
    <text evidence="2">Belongs to the chromate ion transporter (CHR) (TC 2.A.51) family.</text>
</comment>
<dbReference type="PANTHER" id="PTHR33567">
    <property type="entry name" value="CHROMATE ION TRANSPORTER (EUROFUNG)"/>
    <property type="match status" value="1"/>
</dbReference>
<dbReference type="PANTHER" id="PTHR33567:SF3">
    <property type="entry name" value="CHROMATE ION TRANSPORTER (EUROFUNG)"/>
    <property type="match status" value="1"/>
</dbReference>
<feature type="transmembrane region" description="Helical" evidence="7">
    <location>
        <begin position="335"/>
        <end position="356"/>
    </location>
</feature>
<dbReference type="GO" id="GO:0015109">
    <property type="term" value="F:chromate transmembrane transporter activity"/>
    <property type="evidence" value="ECO:0007669"/>
    <property type="project" value="InterPro"/>
</dbReference>
<dbReference type="NCBIfam" id="TIGR00937">
    <property type="entry name" value="2A51"/>
    <property type="match status" value="1"/>
</dbReference>
<protein>
    <recommendedName>
        <fullName evidence="10">Chromate transporter</fullName>
    </recommendedName>
</protein>
<evidence type="ECO:0000256" key="2">
    <source>
        <dbReference type="ARBA" id="ARBA00005262"/>
    </source>
</evidence>
<evidence type="ECO:0000256" key="5">
    <source>
        <dbReference type="ARBA" id="ARBA00022989"/>
    </source>
</evidence>